<feature type="compositionally biased region" description="Basic and acidic residues" evidence="1">
    <location>
        <begin position="43"/>
        <end position="81"/>
    </location>
</feature>
<protein>
    <submittedName>
        <fullName evidence="2">Uncharacterized protein</fullName>
    </submittedName>
</protein>
<evidence type="ECO:0000313" key="3">
    <source>
        <dbReference type="Proteomes" id="UP001501475"/>
    </source>
</evidence>
<evidence type="ECO:0000313" key="2">
    <source>
        <dbReference type="EMBL" id="GAA1745458.1"/>
    </source>
</evidence>
<feature type="compositionally biased region" description="Basic and acidic residues" evidence="1">
    <location>
        <begin position="91"/>
        <end position="102"/>
    </location>
</feature>
<dbReference type="Proteomes" id="UP001501475">
    <property type="component" value="Unassembled WGS sequence"/>
</dbReference>
<evidence type="ECO:0000256" key="1">
    <source>
        <dbReference type="SAM" id="MobiDB-lite"/>
    </source>
</evidence>
<accession>A0ABN2K094</accession>
<reference evidence="2 3" key="1">
    <citation type="journal article" date="2019" name="Int. J. Syst. Evol. Microbiol.">
        <title>The Global Catalogue of Microorganisms (GCM) 10K type strain sequencing project: providing services to taxonomists for standard genome sequencing and annotation.</title>
        <authorList>
            <consortium name="The Broad Institute Genomics Platform"/>
            <consortium name="The Broad Institute Genome Sequencing Center for Infectious Disease"/>
            <person name="Wu L."/>
            <person name="Ma J."/>
        </authorList>
    </citation>
    <scope>NUCLEOTIDE SEQUENCE [LARGE SCALE GENOMIC DNA]</scope>
    <source>
        <strain evidence="2 3">JCM 15591</strain>
    </source>
</reference>
<organism evidence="2 3">
    <name type="scientific">Nostocoides vanveenii</name>
    <dbReference type="NCBI Taxonomy" id="330835"/>
    <lineage>
        <taxon>Bacteria</taxon>
        <taxon>Bacillati</taxon>
        <taxon>Actinomycetota</taxon>
        <taxon>Actinomycetes</taxon>
        <taxon>Micrococcales</taxon>
        <taxon>Intrasporangiaceae</taxon>
        <taxon>Nostocoides</taxon>
    </lineage>
</organism>
<keyword evidence="3" id="KW-1185">Reference proteome</keyword>
<feature type="region of interest" description="Disordered" evidence="1">
    <location>
        <begin position="24"/>
        <end position="102"/>
    </location>
</feature>
<dbReference type="EMBL" id="BAAAPN010000005">
    <property type="protein sequence ID" value="GAA1745458.1"/>
    <property type="molecule type" value="Genomic_DNA"/>
</dbReference>
<sequence length="102" mass="10665">MGQAHPGAAGGLVFSEAVGVAVFDDEAEPEFPDQGGVPGGGDGGERLPRGRDDRVLKVGDERGHLRDGGGRGRDGDPRVEDGVGQASRNRAKPDAVRQLHKW</sequence>
<gene>
    <name evidence="2" type="ORF">GCM10009810_02620</name>
</gene>
<comment type="caution">
    <text evidence="2">The sequence shown here is derived from an EMBL/GenBank/DDBJ whole genome shotgun (WGS) entry which is preliminary data.</text>
</comment>
<proteinExistence type="predicted"/>
<name>A0ABN2K094_9MICO</name>